<name>A0ACC2VB38_9TREE</name>
<dbReference type="Proteomes" id="UP001241377">
    <property type="component" value="Unassembled WGS sequence"/>
</dbReference>
<sequence length="915" mass="103801">MRSFIKSHRKNDSFSSEISDDFNQNQAKTPTSSQFPYNPQFTPPFQPSTHSRSSPKKLLTPIRNLFSSLGHHSKTNSISSASDRLTDVIQSGPPSALPSKHRSEKDQFNVQGHSSFTNLSRFANKPQEHDEDALSDYIPRNHIDSKSRPSYRISSSSGSLFDDKTSKTSVSQQQSSINSKQDPFTSSIGKNDPSSRYAVDGQLLQPLQMNEETANDSNSSLVDSVENFRTEGVSFLTPKFVRQSLTSEEAHENESAETEDDDDDVSDNSSQFSFVRDKRGGRNTSVKYYKTPHTNLETLNTLNPRDFGFEDDAYSDYDFENNGMDDEDMFDSGGEDEEEVNYNKLFDDDDAPASHPIESHALEPSAVPVFSFQSNYKNHSSSELLWGPLAERHKDDEAKDTSRRKLASLSSNQDSRRIYNKSYHLSIDGFEELDIQSASDLGEDILENYLELPYEPYSQHSIYEATPEPTSSPSLELFDLNSPLINGVTIGNNLFHRFGSIRSDTDGKRLESSANKMFIHRHDSQRLNEHDKARNIATNENKDHSLKKIRAFHGSVDHGLNSALEEKVKEFESFQKKRLEHSSKVNNLREETPEPLEHVGLGILPSSVQESNDLSLSFEASGSRNGKDSEVTKPNHQVRSSITQMMDILSGIGQEVAPKNKRESVDDMMKRLAILESNHSEKPDREEKDTRNRNNQMKHTTEPNLFQTKRTVSGKRYSWCESESFHDDEAPSIHIDDENAPMERRNSDEELLDEVNQIPEDYDFESQKGGNNHLSANYLEGAFLRSNSFKKRPLKVMMDYKFANNKIETGRKTVTFYRSNSLNLDISRSRSVSRAPSTRSMRSFVSMNEEPENEEASNNEEKLDDILSRAEKSSLANRPTFKLTVRRDDNFDVERTPSLLGTICESDSPRRSNES</sequence>
<protein>
    <submittedName>
        <fullName evidence="1">Uncharacterized protein</fullName>
    </submittedName>
</protein>
<evidence type="ECO:0000313" key="1">
    <source>
        <dbReference type="EMBL" id="KAJ9096194.1"/>
    </source>
</evidence>
<accession>A0ACC2VB38</accession>
<keyword evidence="2" id="KW-1185">Reference proteome</keyword>
<organism evidence="1 2">
    <name type="scientific">Naganishia cerealis</name>
    <dbReference type="NCBI Taxonomy" id="610337"/>
    <lineage>
        <taxon>Eukaryota</taxon>
        <taxon>Fungi</taxon>
        <taxon>Dikarya</taxon>
        <taxon>Basidiomycota</taxon>
        <taxon>Agaricomycotina</taxon>
        <taxon>Tremellomycetes</taxon>
        <taxon>Filobasidiales</taxon>
        <taxon>Filobasidiaceae</taxon>
        <taxon>Naganishia</taxon>
    </lineage>
</organism>
<comment type="caution">
    <text evidence="1">The sequence shown here is derived from an EMBL/GenBank/DDBJ whole genome shotgun (WGS) entry which is preliminary data.</text>
</comment>
<gene>
    <name evidence="1" type="ORF">QFC19_007296</name>
</gene>
<reference evidence="1" key="1">
    <citation type="submission" date="2023-04" db="EMBL/GenBank/DDBJ databases">
        <title>Draft Genome sequencing of Naganishia species isolated from polar environments using Oxford Nanopore Technology.</title>
        <authorList>
            <person name="Leo P."/>
            <person name="Venkateswaran K."/>
        </authorList>
    </citation>
    <scope>NUCLEOTIDE SEQUENCE</scope>
    <source>
        <strain evidence="1">MNA-CCFEE 5261</strain>
    </source>
</reference>
<proteinExistence type="predicted"/>
<evidence type="ECO:0000313" key="2">
    <source>
        <dbReference type="Proteomes" id="UP001241377"/>
    </source>
</evidence>
<dbReference type="EMBL" id="JASBWR010000095">
    <property type="protein sequence ID" value="KAJ9096194.1"/>
    <property type="molecule type" value="Genomic_DNA"/>
</dbReference>